<dbReference type="InterPro" id="IPR007021">
    <property type="entry name" value="DUF659"/>
</dbReference>
<dbReference type="PANTHER" id="PTHR32166:SF74">
    <property type="entry name" value="OS05G0256350 PROTEIN"/>
    <property type="match status" value="1"/>
</dbReference>
<name>A0ABD1MEF0_9FABA</name>
<proteinExistence type="predicted"/>
<feature type="region of interest" description="Disordered" evidence="1">
    <location>
        <begin position="1"/>
        <end position="27"/>
    </location>
</feature>
<evidence type="ECO:0000313" key="3">
    <source>
        <dbReference type="EMBL" id="KAL2334161.1"/>
    </source>
</evidence>
<evidence type="ECO:0000256" key="1">
    <source>
        <dbReference type="SAM" id="MobiDB-lite"/>
    </source>
</evidence>
<organism evidence="3 4">
    <name type="scientific">Flemingia macrophylla</name>
    <dbReference type="NCBI Taxonomy" id="520843"/>
    <lineage>
        <taxon>Eukaryota</taxon>
        <taxon>Viridiplantae</taxon>
        <taxon>Streptophyta</taxon>
        <taxon>Embryophyta</taxon>
        <taxon>Tracheophyta</taxon>
        <taxon>Spermatophyta</taxon>
        <taxon>Magnoliopsida</taxon>
        <taxon>eudicotyledons</taxon>
        <taxon>Gunneridae</taxon>
        <taxon>Pentapetalae</taxon>
        <taxon>rosids</taxon>
        <taxon>fabids</taxon>
        <taxon>Fabales</taxon>
        <taxon>Fabaceae</taxon>
        <taxon>Papilionoideae</taxon>
        <taxon>50 kb inversion clade</taxon>
        <taxon>NPAAA clade</taxon>
        <taxon>indigoferoid/millettioid clade</taxon>
        <taxon>Phaseoleae</taxon>
        <taxon>Flemingia</taxon>
    </lineage>
</organism>
<comment type="caution">
    <text evidence="3">The sequence shown here is derived from an EMBL/GenBank/DDBJ whole genome shotgun (WGS) entry which is preliminary data.</text>
</comment>
<dbReference type="SUPFAM" id="SSF53098">
    <property type="entry name" value="Ribonuclease H-like"/>
    <property type="match status" value="1"/>
</dbReference>
<dbReference type="Proteomes" id="UP001603857">
    <property type="component" value="Unassembled WGS sequence"/>
</dbReference>
<feature type="domain" description="DUF659" evidence="2">
    <location>
        <begin position="228"/>
        <end position="338"/>
    </location>
</feature>
<reference evidence="3 4" key="1">
    <citation type="submission" date="2024-08" db="EMBL/GenBank/DDBJ databases">
        <title>Insights into the chromosomal genome structure of Flemingia macrophylla.</title>
        <authorList>
            <person name="Ding Y."/>
            <person name="Zhao Y."/>
            <person name="Bi W."/>
            <person name="Wu M."/>
            <person name="Zhao G."/>
            <person name="Gong Y."/>
            <person name="Li W."/>
            <person name="Zhang P."/>
        </authorList>
    </citation>
    <scope>NUCLEOTIDE SEQUENCE [LARGE SCALE GENOMIC DNA]</scope>
    <source>
        <strain evidence="3">DYQJB</strain>
        <tissue evidence="3">Leaf</tissue>
    </source>
</reference>
<gene>
    <name evidence="3" type="ORF">Fmac_015374</name>
</gene>
<dbReference type="InterPro" id="IPR012337">
    <property type="entry name" value="RNaseH-like_sf"/>
</dbReference>
<sequence>MMINRTMTQSNANPSPSPTPSISSSIGMYKPSGDNVDLFWQWNSLKDKNNRKSVTCDFCQKTSTGGITRAKRHQLGIKGDVGACRKIPEDLKFEMKKAYESKFIDIEVSMGPLEEDEDEDDIQVISRMKRPSSISAEHTSTTKRRGINVKGPLDLLFARKPEESIKVGKSMRQTSLNDTCNKEARARVNQYIARFFYRNGIAFNVARSKSFKLMIEAIDNYGPHLKPPSYHELRVPLLKKELEYTKVLLKSHEEERAQYGCSIMSDGWTDKKNRTLINFLVNCSLGTMFVKSVDASEYTKTGEKIFELLNSFIEEIGEKNVVQVVTDNGSNYVMAGKIHYTQ</sequence>
<evidence type="ECO:0000259" key="2">
    <source>
        <dbReference type="Pfam" id="PF04937"/>
    </source>
</evidence>
<dbReference type="Pfam" id="PF04937">
    <property type="entry name" value="DUF659"/>
    <property type="match status" value="1"/>
</dbReference>
<dbReference type="EMBL" id="JBGMDY010000005">
    <property type="protein sequence ID" value="KAL2334161.1"/>
    <property type="molecule type" value="Genomic_DNA"/>
</dbReference>
<keyword evidence="4" id="KW-1185">Reference proteome</keyword>
<accession>A0ABD1MEF0</accession>
<protein>
    <recommendedName>
        <fullName evidence="2">DUF659 domain-containing protein</fullName>
    </recommendedName>
</protein>
<evidence type="ECO:0000313" key="4">
    <source>
        <dbReference type="Proteomes" id="UP001603857"/>
    </source>
</evidence>
<dbReference type="AlphaFoldDB" id="A0ABD1MEF0"/>
<dbReference type="PANTHER" id="PTHR32166">
    <property type="entry name" value="OSJNBA0013A04.12 PROTEIN"/>
    <property type="match status" value="1"/>
</dbReference>
<feature type="compositionally biased region" description="Polar residues" evidence="1">
    <location>
        <begin position="1"/>
        <end position="13"/>
    </location>
</feature>